<evidence type="ECO:0000313" key="5">
    <source>
        <dbReference type="EMBL" id="OCH21709.1"/>
    </source>
</evidence>
<gene>
    <name evidence="5" type="ORF">A6E04_07545</name>
</gene>
<dbReference type="RefSeq" id="WP_017022710.1">
    <property type="nucleotide sequence ID" value="NZ_CAWMPN010000008.1"/>
</dbReference>
<dbReference type="GO" id="GO:0005737">
    <property type="term" value="C:cytoplasm"/>
    <property type="evidence" value="ECO:0007669"/>
    <property type="project" value="TreeGrafter"/>
</dbReference>
<evidence type="ECO:0000259" key="4">
    <source>
        <dbReference type="PROSITE" id="PS51186"/>
    </source>
</evidence>
<dbReference type="EMBL" id="MAJU01000008">
    <property type="protein sequence ID" value="OCH21709.1"/>
    <property type="molecule type" value="Genomic_DNA"/>
</dbReference>
<dbReference type="Proteomes" id="UP000093523">
    <property type="component" value="Unassembled WGS sequence"/>
</dbReference>
<comment type="caution">
    <text evidence="5">The sequence shown here is derived from an EMBL/GenBank/DDBJ whole genome shotgun (WGS) entry which is preliminary data.</text>
</comment>
<dbReference type="GO" id="GO:0008999">
    <property type="term" value="F:protein-N-terminal-alanine acetyltransferase activity"/>
    <property type="evidence" value="ECO:0007669"/>
    <property type="project" value="TreeGrafter"/>
</dbReference>
<dbReference type="PANTHER" id="PTHR43792">
    <property type="entry name" value="GNAT FAMILY, PUTATIVE (AFU_ORTHOLOGUE AFUA_3G00765)-RELATED-RELATED"/>
    <property type="match status" value="1"/>
</dbReference>
<dbReference type="InterPro" id="IPR016181">
    <property type="entry name" value="Acyl_CoA_acyltransferase"/>
</dbReference>
<comment type="similarity">
    <text evidence="3">Belongs to the acetyltransferase family. RimJ subfamily.</text>
</comment>
<dbReference type="AlphaFoldDB" id="A0A1B9P026"/>
<organism evidence="5 6">
    <name type="scientific">Aliivibrio logei</name>
    <name type="common">Vibrio logei</name>
    <dbReference type="NCBI Taxonomy" id="688"/>
    <lineage>
        <taxon>Bacteria</taxon>
        <taxon>Pseudomonadati</taxon>
        <taxon>Pseudomonadota</taxon>
        <taxon>Gammaproteobacteria</taxon>
        <taxon>Vibrionales</taxon>
        <taxon>Vibrionaceae</taxon>
        <taxon>Aliivibrio</taxon>
    </lineage>
</organism>
<dbReference type="Pfam" id="PF13302">
    <property type="entry name" value="Acetyltransf_3"/>
    <property type="match status" value="1"/>
</dbReference>
<keyword evidence="1 5" id="KW-0808">Transferase</keyword>
<dbReference type="STRING" id="688.A6E04_07545"/>
<proteinExistence type="inferred from homology"/>
<protein>
    <submittedName>
        <fullName evidence="5">Alanine acetyltransferase</fullName>
    </submittedName>
</protein>
<dbReference type="PROSITE" id="PS51186">
    <property type="entry name" value="GNAT"/>
    <property type="match status" value="1"/>
</dbReference>
<dbReference type="OrthoDB" id="9801656at2"/>
<dbReference type="Gene3D" id="3.40.630.30">
    <property type="match status" value="1"/>
</dbReference>
<dbReference type="SUPFAM" id="SSF55729">
    <property type="entry name" value="Acyl-CoA N-acyltransferases (Nat)"/>
    <property type="match status" value="1"/>
</dbReference>
<feature type="domain" description="N-acetyltransferase" evidence="4">
    <location>
        <begin position="2"/>
        <end position="170"/>
    </location>
</feature>
<sequence>MAVLHLLTIDDASALLAFELANKEWFESFIEARDDDFFDEEGIKAHIVCCLSEYAKGKTYPMLLKDDLGVICGRANLYNINKEKESASIGYRIGEDFVSKGLATYATKILIDIAKDTLGLSSLTATASTDNFASQQVLKKNGFKQVGFKPEFTIVDGEIIDCYEYRCVIKQLSVAI</sequence>
<evidence type="ECO:0000256" key="2">
    <source>
        <dbReference type="ARBA" id="ARBA00023315"/>
    </source>
</evidence>
<name>A0A1B9P026_ALILO</name>
<evidence type="ECO:0000313" key="6">
    <source>
        <dbReference type="Proteomes" id="UP000093523"/>
    </source>
</evidence>
<evidence type="ECO:0000256" key="1">
    <source>
        <dbReference type="ARBA" id="ARBA00022679"/>
    </source>
</evidence>
<keyword evidence="2" id="KW-0012">Acyltransferase</keyword>
<dbReference type="InterPro" id="IPR051531">
    <property type="entry name" value="N-acetyltransferase"/>
</dbReference>
<dbReference type="InterPro" id="IPR000182">
    <property type="entry name" value="GNAT_dom"/>
</dbReference>
<reference evidence="5 6" key="1">
    <citation type="submission" date="2016-06" db="EMBL/GenBank/DDBJ databases">
        <authorList>
            <person name="Kjaerup R.B."/>
            <person name="Dalgaard T.S."/>
            <person name="Juul-Madsen H.R."/>
        </authorList>
    </citation>
    <scope>NUCLEOTIDE SEQUENCE [LARGE SCALE GENOMIC DNA]</scope>
    <source>
        <strain evidence="5 6">1S159</strain>
    </source>
</reference>
<evidence type="ECO:0000256" key="3">
    <source>
        <dbReference type="ARBA" id="ARBA00038502"/>
    </source>
</evidence>
<dbReference type="PANTHER" id="PTHR43792:SF8">
    <property type="entry name" value="[RIBOSOMAL PROTEIN US5]-ALANINE N-ACETYLTRANSFERASE"/>
    <property type="match status" value="1"/>
</dbReference>
<accession>A0A1B9P026</accession>